<dbReference type="EMBL" id="CAJVPT010000054">
    <property type="protein sequence ID" value="CAG8438167.1"/>
    <property type="molecule type" value="Genomic_DNA"/>
</dbReference>
<dbReference type="Proteomes" id="UP000789525">
    <property type="component" value="Unassembled WGS sequence"/>
</dbReference>
<evidence type="ECO:0000313" key="2">
    <source>
        <dbReference type="Proteomes" id="UP000789525"/>
    </source>
</evidence>
<organism evidence="1 2">
    <name type="scientific">Acaulospora colombiana</name>
    <dbReference type="NCBI Taxonomy" id="27376"/>
    <lineage>
        <taxon>Eukaryota</taxon>
        <taxon>Fungi</taxon>
        <taxon>Fungi incertae sedis</taxon>
        <taxon>Mucoromycota</taxon>
        <taxon>Glomeromycotina</taxon>
        <taxon>Glomeromycetes</taxon>
        <taxon>Diversisporales</taxon>
        <taxon>Acaulosporaceae</taxon>
        <taxon>Acaulospora</taxon>
    </lineage>
</organism>
<evidence type="ECO:0000313" key="1">
    <source>
        <dbReference type="EMBL" id="CAG8438167.1"/>
    </source>
</evidence>
<protein>
    <submittedName>
        <fullName evidence="1">10723_t:CDS:1</fullName>
    </submittedName>
</protein>
<proteinExistence type="predicted"/>
<accession>A0ACA9JWN1</accession>
<keyword evidence="2" id="KW-1185">Reference proteome</keyword>
<name>A0ACA9JWN1_9GLOM</name>
<comment type="caution">
    <text evidence="1">The sequence shown here is derived from an EMBL/GenBank/DDBJ whole genome shotgun (WGS) entry which is preliminary data.</text>
</comment>
<reference evidence="1" key="1">
    <citation type="submission" date="2021-06" db="EMBL/GenBank/DDBJ databases">
        <authorList>
            <person name="Kallberg Y."/>
            <person name="Tangrot J."/>
            <person name="Rosling A."/>
        </authorList>
    </citation>
    <scope>NUCLEOTIDE SEQUENCE</scope>
    <source>
        <strain evidence="1">CL356</strain>
    </source>
</reference>
<gene>
    <name evidence="1" type="ORF">ACOLOM_LOCUS56</name>
</gene>
<sequence length="576" mass="64312">MELANRCMNSNPLARPSAFGMYCELDKLFDLLVSSDVLLPPLSKSTLSHEALEFEQADEIIPTLSVKREIHPQAIYSSRLINSKVKTSIIVQSSAEDKFVRERSEIYGICLHCKRFCTNFGWCQSCDPIIINQGLMSGNRELDNFIKAIQHSVTSYGKVIEWIPFSKFKDIKMVGEGGFSKVYSATWIGGVRPEFKSEKRHNEMCTVALKSLKSDSNQFLQEELEKLYRILFGESKLNQEELAVKKEFDKADEIIPTLSIESETHPQAVYTSRLMNFSDVLSCEGAASPSRAIPLQDNDGTIRYYPQALVKQMQFPAHPEFETYDITALFSSSANLFFKGDSAIQLDQYDFEYIVTHDYLPEVLALTPYPQFLDDITDVNQPVTYTGFVEMAFDGYILLTDFGDTVKMTTLAQRIDHFTSTGEKFTSVDSFSNAFVSSSQYAIGNNLLVAAQTPYTMKFVTNGSSSVFLETKLIFTAGSSITHVDTAYSSTPDFLMVYKAEQGISLDELIKINGNAPGGAIGPNLTKIMETLGYATPDNPSPYRPTLPKSNTATKNLHPSPSMPIGLIVIIIYLLI</sequence>